<evidence type="ECO:0000256" key="10">
    <source>
        <dbReference type="SAM" id="MobiDB-lite"/>
    </source>
</evidence>
<dbReference type="InterPro" id="IPR006153">
    <property type="entry name" value="Cation/H_exchanger_TM"/>
</dbReference>
<proteinExistence type="predicted"/>
<comment type="subcellular location">
    <subcellularLocation>
        <location evidence="1">Membrane</location>
        <topology evidence="1">Multi-pass membrane protein</topology>
    </subcellularLocation>
</comment>
<keyword evidence="9 11" id="KW-0472">Membrane</keyword>
<dbReference type="InterPro" id="IPR050794">
    <property type="entry name" value="CPA2_transporter"/>
</dbReference>
<dbReference type="GO" id="GO:0016020">
    <property type="term" value="C:membrane"/>
    <property type="evidence" value="ECO:0007669"/>
    <property type="project" value="UniProtKB-SubCell"/>
</dbReference>
<feature type="transmembrane region" description="Helical" evidence="11">
    <location>
        <begin position="72"/>
        <end position="93"/>
    </location>
</feature>
<dbReference type="Gene3D" id="3.30.465.10">
    <property type="match status" value="1"/>
</dbReference>
<dbReference type="OrthoDB" id="9811557at2"/>
<dbReference type="Pfam" id="PF01565">
    <property type="entry name" value="FAD_binding_4"/>
    <property type="match status" value="1"/>
</dbReference>
<feature type="transmembrane region" description="Helical" evidence="11">
    <location>
        <begin position="236"/>
        <end position="259"/>
    </location>
</feature>
<keyword evidence="14" id="KW-1185">Reference proteome</keyword>
<name>A0A1C4ZQ84_9ACTN</name>
<reference evidence="14" key="1">
    <citation type="submission" date="2016-06" db="EMBL/GenBank/DDBJ databases">
        <authorList>
            <person name="Varghese N."/>
            <person name="Submissions Spin"/>
        </authorList>
    </citation>
    <scope>NUCLEOTIDE SEQUENCE [LARGE SCALE GENOMIC DNA]</scope>
    <source>
        <strain evidence="14">DSM 44100</strain>
    </source>
</reference>
<feature type="transmembrane region" description="Helical" evidence="11">
    <location>
        <begin position="125"/>
        <end position="148"/>
    </location>
</feature>
<sequence length="988" mass="102159">MKLAEPRTAGPVRAAPGQPAAGALPDPPRRQRLGYSLLVVAPAVVGTAALLGTARAGVGGPSGPAAGVSQTAVFLLAAAMVFVTARAAGAFAVRLGQPQVIGEICAGILLGPSALGAVAPDLAAWIFPAPVVIGLDGLAQVGLVLFMFGVGQELAAVRGAASEARGAALVALASFLVPFAAGLLLATWLFPQHAGGPVGSTAFALFVGCALGVTAFPVLARILSDLHLTSSRTGRLSLYAAGMGDGVCWAVLTVALALAQGHSAAANWRTLLLLVLAAVILGPVRIALRRLLDGRFAGSPGTVLTLCIAGTAASAALTAALGVHQLIGAFLFGLAWPAAGGGRAGSRPTASVASLATLLLPFFFLGFGLSLDLRKLAFDRENLVLLAVLLVVATVSKVAGAGLAGHWSGLPRTEALGLGVLMNTRGLTELVVLGVGHQAGVIDARLFAALVLVTLVTTATTGPALRALRVVGASARSGPHVTPVRIHEQVSEVGEMSQDKAVAQWREILGEAGVSDDGPSTESVLSTTSVSPPRQIVAVLRPTAPAQVPEVVRVAREHKVPLYPVSRGCNWGLGSRLPVTSGCALLDLSGLDRIREVDPRGRFAVVEPGVTQAQLAGHLRQHAPGLVPNVTGSSPHSSIVGNLLERGTGFRRHRAEEVRGLEVVLGTGELLRTGLWAGDGKRQLHHYRHGLGPGLDHLFVQSGMGIVTAAVVDLVPVRDELRLVMFSLAEPALPRVMDTIAELFTANALDSIVHVFNNKRIGSMSQSHEVPMWTGVVALDGTAAQVAAGVGYVGDKLTRAGAQVRVVDSQDAAADPDPVVSAMFAVHAGRPTTAFLEGLHRAMGHEPAPSELDTLDDTTIGYLACMPVVAVSGETVRDLVELVESVCERYGIAPAMAVNPTGPDYAEVVINLYFDRAAAGRTEAAHACNADLHERLYADGFRFYRVGIDAMDFITHQDTAPWGAIGLIKNALDPDGIIAPGRYSRITP</sequence>
<dbReference type="STRING" id="121616.GA0070216_110220"/>
<evidence type="ECO:0000313" key="13">
    <source>
        <dbReference type="EMBL" id="SCF35227.1"/>
    </source>
</evidence>
<evidence type="ECO:0000256" key="8">
    <source>
        <dbReference type="ARBA" id="ARBA00023065"/>
    </source>
</evidence>
<dbReference type="GO" id="GO:0071949">
    <property type="term" value="F:FAD binding"/>
    <property type="evidence" value="ECO:0007669"/>
    <property type="project" value="InterPro"/>
</dbReference>
<dbReference type="InterPro" id="IPR016164">
    <property type="entry name" value="FAD-linked_Oxase-like_C"/>
</dbReference>
<feature type="region of interest" description="Disordered" evidence="10">
    <location>
        <begin position="1"/>
        <end position="27"/>
    </location>
</feature>
<dbReference type="PROSITE" id="PS51387">
    <property type="entry name" value="FAD_PCMH"/>
    <property type="match status" value="1"/>
</dbReference>
<keyword evidence="5" id="KW-0274">FAD</keyword>
<keyword evidence="3" id="KW-0285">Flavoprotein</keyword>
<dbReference type="AlphaFoldDB" id="A0A1C4ZQ84"/>
<dbReference type="InterPro" id="IPR038770">
    <property type="entry name" value="Na+/solute_symporter_sf"/>
</dbReference>
<dbReference type="InterPro" id="IPR006094">
    <property type="entry name" value="Oxid_FAD_bind_N"/>
</dbReference>
<feature type="transmembrane region" description="Helical" evidence="11">
    <location>
        <begin position="202"/>
        <end position="224"/>
    </location>
</feature>
<dbReference type="Gene3D" id="3.40.462.10">
    <property type="entry name" value="FAD-linked oxidases, C-terminal domain"/>
    <property type="match status" value="1"/>
</dbReference>
<evidence type="ECO:0000256" key="6">
    <source>
        <dbReference type="ARBA" id="ARBA00022989"/>
    </source>
</evidence>
<evidence type="ECO:0000256" key="9">
    <source>
        <dbReference type="ARBA" id="ARBA00023136"/>
    </source>
</evidence>
<dbReference type="GO" id="GO:0015297">
    <property type="term" value="F:antiporter activity"/>
    <property type="evidence" value="ECO:0007669"/>
    <property type="project" value="InterPro"/>
</dbReference>
<feature type="transmembrane region" description="Helical" evidence="11">
    <location>
        <begin position="100"/>
        <end position="119"/>
    </location>
</feature>
<keyword evidence="8" id="KW-0406">Ion transport</keyword>
<keyword evidence="6 11" id="KW-1133">Transmembrane helix</keyword>
<dbReference type="InterPro" id="IPR036318">
    <property type="entry name" value="FAD-bd_PCMH-like_sf"/>
</dbReference>
<dbReference type="InterPro" id="IPR016170">
    <property type="entry name" value="Cytok_DH_C_sf"/>
</dbReference>
<dbReference type="GO" id="GO:1902600">
    <property type="term" value="P:proton transmembrane transport"/>
    <property type="evidence" value="ECO:0007669"/>
    <property type="project" value="InterPro"/>
</dbReference>
<keyword evidence="7" id="KW-0560">Oxidoreductase</keyword>
<keyword evidence="2" id="KW-0813">Transport</keyword>
<dbReference type="PANTHER" id="PTHR32468:SF0">
    <property type="entry name" value="K(+)_H(+) ANTIPORTER 1"/>
    <property type="match status" value="1"/>
</dbReference>
<evidence type="ECO:0000256" key="3">
    <source>
        <dbReference type="ARBA" id="ARBA00022630"/>
    </source>
</evidence>
<dbReference type="Gene3D" id="1.20.1530.20">
    <property type="match status" value="1"/>
</dbReference>
<keyword evidence="4 11" id="KW-0812">Transmembrane</keyword>
<dbReference type="InterPro" id="IPR016167">
    <property type="entry name" value="FAD-bd_PCMH_sub1"/>
</dbReference>
<feature type="transmembrane region" description="Helical" evidence="11">
    <location>
        <begin position="447"/>
        <end position="465"/>
    </location>
</feature>
<dbReference type="EMBL" id="FMCU01000010">
    <property type="protein sequence ID" value="SCF35227.1"/>
    <property type="molecule type" value="Genomic_DNA"/>
</dbReference>
<dbReference type="GO" id="GO:0016491">
    <property type="term" value="F:oxidoreductase activity"/>
    <property type="evidence" value="ECO:0007669"/>
    <property type="project" value="UniProtKB-KW"/>
</dbReference>
<evidence type="ECO:0000256" key="1">
    <source>
        <dbReference type="ARBA" id="ARBA00004141"/>
    </source>
</evidence>
<evidence type="ECO:0000256" key="2">
    <source>
        <dbReference type="ARBA" id="ARBA00022448"/>
    </source>
</evidence>
<feature type="transmembrane region" description="Helical" evidence="11">
    <location>
        <begin position="271"/>
        <end position="291"/>
    </location>
</feature>
<gene>
    <name evidence="13" type="ORF">GA0070216_110220</name>
</gene>
<evidence type="ECO:0000256" key="5">
    <source>
        <dbReference type="ARBA" id="ARBA00022827"/>
    </source>
</evidence>
<feature type="transmembrane region" description="Helical" evidence="11">
    <location>
        <begin position="383"/>
        <end position="403"/>
    </location>
</feature>
<evidence type="ECO:0000256" key="4">
    <source>
        <dbReference type="ARBA" id="ARBA00022692"/>
    </source>
</evidence>
<protein>
    <submittedName>
        <fullName evidence="13">Kef-type K+ transport system, membrane component KefB</fullName>
    </submittedName>
</protein>
<feature type="transmembrane region" description="Helical" evidence="11">
    <location>
        <begin position="352"/>
        <end position="371"/>
    </location>
</feature>
<feature type="domain" description="FAD-binding PCMH-type" evidence="12">
    <location>
        <begin position="529"/>
        <end position="717"/>
    </location>
</feature>
<feature type="transmembrane region" description="Helical" evidence="11">
    <location>
        <begin position="169"/>
        <end position="190"/>
    </location>
</feature>
<dbReference type="Gene3D" id="3.30.43.10">
    <property type="entry name" value="Uridine Diphospho-n-acetylenolpyruvylglucosamine Reductase, domain 2"/>
    <property type="match status" value="1"/>
</dbReference>
<evidence type="ECO:0000313" key="14">
    <source>
        <dbReference type="Proteomes" id="UP000198797"/>
    </source>
</evidence>
<dbReference type="InterPro" id="IPR016169">
    <property type="entry name" value="FAD-bd_PCMH_sub2"/>
</dbReference>
<accession>A0A1C4ZQ84</accession>
<dbReference type="Proteomes" id="UP000198797">
    <property type="component" value="Unassembled WGS sequence"/>
</dbReference>
<dbReference type="Pfam" id="PF00999">
    <property type="entry name" value="Na_H_Exchanger"/>
    <property type="match status" value="1"/>
</dbReference>
<evidence type="ECO:0000256" key="11">
    <source>
        <dbReference type="SAM" id="Phobius"/>
    </source>
</evidence>
<dbReference type="PANTHER" id="PTHR32468">
    <property type="entry name" value="CATION/H + ANTIPORTER"/>
    <property type="match status" value="1"/>
</dbReference>
<dbReference type="SUPFAM" id="SSF56176">
    <property type="entry name" value="FAD-binding/transporter-associated domain-like"/>
    <property type="match status" value="1"/>
</dbReference>
<evidence type="ECO:0000256" key="7">
    <source>
        <dbReference type="ARBA" id="ARBA00023002"/>
    </source>
</evidence>
<feature type="transmembrane region" description="Helical" evidence="11">
    <location>
        <begin position="303"/>
        <end position="332"/>
    </location>
</feature>
<feature type="transmembrane region" description="Helical" evidence="11">
    <location>
        <begin position="415"/>
        <end position="435"/>
    </location>
</feature>
<organism evidence="13 14">
    <name type="scientific">Micromonospora matsumotoense</name>
    <dbReference type="NCBI Taxonomy" id="121616"/>
    <lineage>
        <taxon>Bacteria</taxon>
        <taxon>Bacillati</taxon>
        <taxon>Actinomycetota</taxon>
        <taxon>Actinomycetes</taxon>
        <taxon>Micromonosporales</taxon>
        <taxon>Micromonosporaceae</taxon>
        <taxon>Micromonospora</taxon>
    </lineage>
</organism>
<dbReference type="SUPFAM" id="SSF55103">
    <property type="entry name" value="FAD-linked oxidases, C-terminal domain"/>
    <property type="match status" value="1"/>
</dbReference>
<evidence type="ECO:0000259" key="12">
    <source>
        <dbReference type="PROSITE" id="PS51387"/>
    </source>
</evidence>
<feature type="transmembrane region" description="Helical" evidence="11">
    <location>
        <begin position="33"/>
        <end position="52"/>
    </location>
</feature>
<dbReference type="InterPro" id="IPR016166">
    <property type="entry name" value="FAD-bd_PCMH"/>
</dbReference>
<feature type="compositionally biased region" description="Low complexity" evidence="10">
    <location>
        <begin position="9"/>
        <end position="24"/>
    </location>
</feature>